<comment type="caution">
    <text evidence="2">The sequence shown here is derived from an EMBL/GenBank/DDBJ whole genome shotgun (WGS) entry which is preliminary data.</text>
</comment>
<feature type="non-terminal residue" evidence="2">
    <location>
        <position position="64"/>
    </location>
</feature>
<proteinExistence type="predicted"/>
<organism evidence="2 3">
    <name type="scientific">Pleurodeles waltl</name>
    <name type="common">Iberian ribbed newt</name>
    <dbReference type="NCBI Taxonomy" id="8319"/>
    <lineage>
        <taxon>Eukaryota</taxon>
        <taxon>Metazoa</taxon>
        <taxon>Chordata</taxon>
        <taxon>Craniata</taxon>
        <taxon>Vertebrata</taxon>
        <taxon>Euteleostomi</taxon>
        <taxon>Amphibia</taxon>
        <taxon>Batrachia</taxon>
        <taxon>Caudata</taxon>
        <taxon>Salamandroidea</taxon>
        <taxon>Salamandridae</taxon>
        <taxon>Pleurodelinae</taxon>
        <taxon>Pleurodeles</taxon>
    </lineage>
</organism>
<dbReference type="Proteomes" id="UP001066276">
    <property type="component" value="Chromosome 3_1"/>
</dbReference>
<dbReference type="EMBL" id="JANPWB010000005">
    <property type="protein sequence ID" value="KAJ1183874.1"/>
    <property type="molecule type" value="Genomic_DNA"/>
</dbReference>
<keyword evidence="3" id="KW-1185">Reference proteome</keyword>
<sequence length="64" mass="6729">GSPGCHSLVQRMSPVLTLPGAERGGRPLQSLMVCGERMSPVQREGEPWLSLPGAEDEPCADTPG</sequence>
<accession>A0AAV7U484</accession>
<feature type="non-terminal residue" evidence="2">
    <location>
        <position position="1"/>
    </location>
</feature>
<feature type="region of interest" description="Disordered" evidence="1">
    <location>
        <begin position="42"/>
        <end position="64"/>
    </location>
</feature>
<feature type="compositionally biased region" description="Acidic residues" evidence="1">
    <location>
        <begin position="54"/>
        <end position="64"/>
    </location>
</feature>
<evidence type="ECO:0000256" key="1">
    <source>
        <dbReference type="SAM" id="MobiDB-lite"/>
    </source>
</evidence>
<evidence type="ECO:0000313" key="2">
    <source>
        <dbReference type="EMBL" id="KAJ1183874.1"/>
    </source>
</evidence>
<gene>
    <name evidence="2" type="ORF">NDU88_000684</name>
</gene>
<evidence type="ECO:0000313" key="3">
    <source>
        <dbReference type="Proteomes" id="UP001066276"/>
    </source>
</evidence>
<name>A0AAV7U484_PLEWA</name>
<reference evidence="2" key="1">
    <citation type="journal article" date="2022" name="bioRxiv">
        <title>Sequencing and chromosome-scale assembly of the giantPleurodeles waltlgenome.</title>
        <authorList>
            <person name="Brown T."/>
            <person name="Elewa A."/>
            <person name="Iarovenko S."/>
            <person name="Subramanian E."/>
            <person name="Araus A.J."/>
            <person name="Petzold A."/>
            <person name="Susuki M."/>
            <person name="Suzuki K.-i.T."/>
            <person name="Hayashi T."/>
            <person name="Toyoda A."/>
            <person name="Oliveira C."/>
            <person name="Osipova E."/>
            <person name="Leigh N.D."/>
            <person name="Simon A."/>
            <person name="Yun M.H."/>
        </authorList>
    </citation>
    <scope>NUCLEOTIDE SEQUENCE</scope>
    <source>
        <strain evidence="2">20211129_DDA</strain>
        <tissue evidence="2">Liver</tissue>
    </source>
</reference>
<protein>
    <submittedName>
        <fullName evidence="2">Uncharacterized protein</fullName>
    </submittedName>
</protein>
<dbReference type="AlphaFoldDB" id="A0AAV7U484"/>